<dbReference type="GO" id="GO:0005829">
    <property type="term" value="C:cytosol"/>
    <property type="evidence" value="ECO:0007669"/>
    <property type="project" value="TreeGrafter"/>
</dbReference>
<evidence type="ECO:0000313" key="12">
    <source>
        <dbReference type="Proteomes" id="UP000007962"/>
    </source>
</evidence>
<name>C5C6M7_BEUC1</name>
<keyword evidence="3" id="KW-0249">Electron transport</keyword>
<feature type="site" description="Contributes to redox potential value" evidence="8">
    <location>
        <position position="34"/>
    </location>
</feature>
<dbReference type="OrthoDB" id="9790390at2"/>
<proteinExistence type="inferred from homology"/>
<keyword evidence="12" id="KW-1185">Reference proteome</keyword>
<dbReference type="GO" id="GO:0015035">
    <property type="term" value="F:protein-disulfide reductase activity"/>
    <property type="evidence" value="ECO:0007669"/>
    <property type="project" value="UniProtKB-UniRule"/>
</dbReference>
<feature type="active site" description="Nucleophile" evidence="8">
    <location>
        <position position="35"/>
    </location>
</feature>
<evidence type="ECO:0000256" key="1">
    <source>
        <dbReference type="ARBA" id="ARBA00008987"/>
    </source>
</evidence>
<evidence type="ECO:0000256" key="7">
    <source>
        <dbReference type="PIRNR" id="PIRNR000077"/>
    </source>
</evidence>
<gene>
    <name evidence="11" type="ordered locus">Bcav_4213</name>
</gene>
<dbReference type="InterPro" id="IPR013766">
    <property type="entry name" value="Thioredoxin_domain"/>
</dbReference>
<protein>
    <recommendedName>
        <fullName evidence="6 7">Thioredoxin</fullName>
    </recommendedName>
</protein>
<dbReference type="Gene3D" id="3.40.30.10">
    <property type="entry name" value="Glutaredoxin"/>
    <property type="match status" value="1"/>
</dbReference>
<evidence type="ECO:0000256" key="8">
    <source>
        <dbReference type="PIRSR" id="PIRSR000077-1"/>
    </source>
</evidence>
<keyword evidence="5 9" id="KW-0676">Redox-active center</keyword>
<dbReference type="PRINTS" id="PR00421">
    <property type="entry name" value="THIOREDOXIN"/>
</dbReference>
<dbReference type="GO" id="GO:0045454">
    <property type="term" value="P:cell redox homeostasis"/>
    <property type="evidence" value="ECO:0007669"/>
    <property type="project" value="TreeGrafter"/>
</dbReference>
<feature type="site" description="Contributes to redox potential value" evidence="8">
    <location>
        <position position="33"/>
    </location>
</feature>
<dbReference type="eggNOG" id="COG3118">
    <property type="taxonomic scope" value="Bacteria"/>
</dbReference>
<dbReference type="Proteomes" id="UP000007962">
    <property type="component" value="Chromosome"/>
</dbReference>
<dbReference type="PROSITE" id="PS00194">
    <property type="entry name" value="THIOREDOXIN_1"/>
    <property type="match status" value="1"/>
</dbReference>
<dbReference type="CDD" id="cd02947">
    <property type="entry name" value="TRX_family"/>
    <property type="match status" value="1"/>
</dbReference>
<evidence type="ECO:0000256" key="9">
    <source>
        <dbReference type="PIRSR" id="PIRSR000077-4"/>
    </source>
</evidence>
<dbReference type="KEGG" id="bcv:Bcav_4213"/>
<feature type="disulfide bond" description="Redox-active" evidence="9">
    <location>
        <begin position="32"/>
        <end position="35"/>
    </location>
</feature>
<accession>C5C6M7</accession>
<sequence length="109" mass="11500">MSTVTAVTDDTFATDVLQADGVVLVDFWAPWCGPCRQVAPVLEDIANELDGQVTVVKVNTDENPSTTAAYGIVSIPTLNVYSGGELVKSLVGARPKKAILAELEQLLPA</sequence>
<dbReference type="PANTHER" id="PTHR45663">
    <property type="entry name" value="GEO12009P1"/>
    <property type="match status" value="1"/>
</dbReference>
<dbReference type="RefSeq" id="WP_015884688.1">
    <property type="nucleotide sequence ID" value="NC_012669.1"/>
</dbReference>
<dbReference type="HOGENOM" id="CLU_090389_10_2_11"/>
<evidence type="ECO:0000313" key="11">
    <source>
        <dbReference type="EMBL" id="ACQ82451.1"/>
    </source>
</evidence>
<keyword evidence="2" id="KW-0813">Transport</keyword>
<dbReference type="PIRSF" id="PIRSF000077">
    <property type="entry name" value="Thioredoxin"/>
    <property type="match status" value="1"/>
</dbReference>
<organism evidence="11 12">
    <name type="scientific">Beutenbergia cavernae (strain ATCC BAA-8 / DSM 12333 / CCUG 43141 / JCM 11478 / NBRC 16432 / NCIMB 13614 / HKI 0122)</name>
    <dbReference type="NCBI Taxonomy" id="471853"/>
    <lineage>
        <taxon>Bacteria</taxon>
        <taxon>Bacillati</taxon>
        <taxon>Actinomycetota</taxon>
        <taxon>Actinomycetes</taxon>
        <taxon>Micrococcales</taxon>
        <taxon>Beutenbergiaceae</taxon>
        <taxon>Beutenbergia</taxon>
    </lineage>
</organism>
<evidence type="ECO:0000256" key="6">
    <source>
        <dbReference type="NCBIfam" id="TIGR01068"/>
    </source>
</evidence>
<evidence type="ECO:0000256" key="4">
    <source>
        <dbReference type="ARBA" id="ARBA00023157"/>
    </source>
</evidence>
<dbReference type="PROSITE" id="PS51352">
    <property type="entry name" value="THIOREDOXIN_2"/>
    <property type="match status" value="1"/>
</dbReference>
<reference evidence="11 12" key="1">
    <citation type="journal article" date="2009" name="Stand. Genomic Sci.">
        <title>Complete genome sequence of Beutenbergia cavernae type strain (HKI 0122).</title>
        <authorList>
            <person name="Land M."/>
            <person name="Pukall R."/>
            <person name="Abt B."/>
            <person name="Goker M."/>
            <person name="Rohde M."/>
            <person name="Glavina Del Rio T."/>
            <person name="Tice H."/>
            <person name="Copeland A."/>
            <person name="Cheng J.F."/>
            <person name="Lucas S."/>
            <person name="Chen F."/>
            <person name="Nolan M."/>
            <person name="Bruce D."/>
            <person name="Goodwin L."/>
            <person name="Pitluck S."/>
            <person name="Ivanova N."/>
            <person name="Mavromatis K."/>
            <person name="Ovchinnikova G."/>
            <person name="Pati A."/>
            <person name="Chen A."/>
            <person name="Palaniappan K."/>
            <person name="Hauser L."/>
            <person name="Chang Y.J."/>
            <person name="Jefferies C.C."/>
            <person name="Saunders E."/>
            <person name="Brettin T."/>
            <person name="Detter J.C."/>
            <person name="Han C."/>
            <person name="Chain P."/>
            <person name="Bristow J."/>
            <person name="Eisen J.A."/>
            <person name="Markowitz V."/>
            <person name="Hugenholtz P."/>
            <person name="Kyrpides N.C."/>
            <person name="Klenk H.P."/>
            <person name="Lapidus A."/>
        </authorList>
    </citation>
    <scope>NUCLEOTIDE SEQUENCE [LARGE SCALE GENOMIC DNA]</scope>
    <source>
        <strain evidence="12">ATCC BAA-8 / DSM 12333 / NBRC 16432</strain>
    </source>
</reference>
<dbReference type="PANTHER" id="PTHR45663:SF11">
    <property type="entry name" value="GEO12009P1"/>
    <property type="match status" value="1"/>
</dbReference>
<dbReference type="EMBL" id="CP001618">
    <property type="protein sequence ID" value="ACQ82451.1"/>
    <property type="molecule type" value="Genomic_DNA"/>
</dbReference>
<dbReference type="SUPFAM" id="SSF52833">
    <property type="entry name" value="Thioredoxin-like"/>
    <property type="match status" value="1"/>
</dbReference>
<dbReference type="FunFam" id="3.40.30.10:FF:000001">
    <property type="entry name" value="Thioredoxin"/>
    <property type="match status" value="1"/>
</dbReference>
<feature type="active site" description="Nucleophile" evidence="8">
    <location>
        <position position="32"/>
    </location>
</feature>
<dbReference type="Pfam" id="PF00085">
    <property type="entry name" value="Thioredoxin"/>
    <property type="match status" value="1"/>
</dbReference>
<evidence type="ECO:0000256" key="5">
    <source>
        <dbReference type="ARBA" id="ARBA00023284"/>
    </source>
</evidence>
<dbReference type="InterPro" id="IPR017937">
    <property type="entry name" value="Thioredoxin_CS"/>
</dbReference>
<dbReference type="InterPro" id="IPR036249">
    <property type="entry name" value="Thioredoxin-like_sf"/>
</dbReference>
<evidence type="ECO:0000259" key="10">
    <source>
        <dbReference type="PROSITE" id="PS51352"/>
    </source>
</evidence>
<dbReference type="STRING" id="471853.Bcav_4213"/>
<dbReference type="NCBIfam" id="TIGR01068">
    <property type="entry name" value="thioredoxin"/>
    <property type="match status" value="1"/>
</dbReference>
<evidence type="ECO:0000256" key="2">
    <source>
        <dbReference type="ARBA" id="ARBA00022448"/>
    </source>
</evidence>
<dbReference type="InterPro" id="IPR005746">
    <property type="entry name" value="Thioredoxin"/>
</dbReference>
<evidence type="ECO:0000256" key="3">
    <source>
        <dbReference type="ARBA" id="ARBA00022982"/>
    </source>
</evidence>
<feature type="site" description="Deprotonates C-terminal active site Cys" evidence="8">
    <location>
        <position position="26"/>
    </location>
</feature>
<dbReference type="AlphaFoldDB" id="C5C6M7"/>
<keyword evidence="4 9" id="KW-1015">Disulfide bond</keyword>
<comment type="similarity">
    <text evidence="1 7">Belongs to the thioredoxin family.</text>
</comment>
<feature type="domain" description="Thioredoxin" evidence="10">
    <location>
        <begin position="1"/>
        <end position="108"/>
    </location>
</feature>